<feature type="domain" description="SCP2" evidence="1">
    <location>
        <begin position="42"/>
        <end position="135"/>
    </location>
</feature>
<protein>
    <submittedName>
        <fullName evidence="2">Putative lipid carrier protein YhbT</fullName>
    </submittedName>
</protein>
<organism evidence="2 3">
    <name type="scientific">Allorhizobium borbori</name>
    <dbReference type="NCBI Taxonomy" id="485907"/>
    <lineage>
        <taxon>Bacteria</taxon>
        <taxon>Pseudomonadati</taxon>
        <taxon>Pseudomonadota</taxon>
        <taxon>Alphaproteobacteria</taxon>
        <taxon>Hyphomicrobiales</taxon>
        <taxon>Rhizobiaceae</taxon>
        <taxon>Rhizobium/Agrobacterium group</taxon>
        <taxon>Allorhizobium</taxon>
    </lineage>
</organism>
<evidence type="ECO:0000313" key="3">
    <source>
        <dbReference type="Proteomes" id="UP000584824"/>
    </source>
</evidence>
<dbReference type="InterPro" id="IPR003033">
    <property type="entry name" value="SCP2_sterol-bd_dom"/>
</dbReference>
<dbReference type="AlphaFoldDB" id="A0A7W6K7V0"/>
<dbReference type="Proteomes" id="UP000584824">
    <property type="component" value="Unassembled WGS sequence"/>
</dbReference>
<name>A0A7W6K7V0_9HYPH</name>
<proteinExistence type="predicted"/>
<dbReference type="Pfam" id="PF02036">
    <property type="entry name" value="SCP2"/>
    <property type="match status" value="1"/>
</dbReference>
<reference evidence="2 3" key="1">
    <citation type="submission" date="2020-08" db="EMBL/GenBank/DDBJ databases">
        <title>Genomic Encyclopedia of Type Strains, Phase IV (KMG-IV): sequencing the most valuable type-strain genomes for metagenomic binning, comparative biology and taxonomic classification.</title>
        <authorList>
            <person name="Goeker M."/>
        </authorList>
    </citation>
    <scope>NUCLEOTIDE SEQUENCE [LARGE SCALE GENOMIC DNA]</scope>
    <source>
        <strain evidence="2 3">DSM 26385</strain>
    </source>
</reference>
<dbReference type="EMBL" id="JACIDU010000025">
    <property type="protein sequence ID" value="MBB4105632.1"/>
    <property type="molecule type" value="Genomic_DNA"/>
</dbReference>
<sequence length="176" mass="19389">MNASPSSVAAFPATLARLARPLPPALIEAMANRLLKRLVTTHPGLFERLDDYRNRRFAFLPSDLPFGFVVDPVKPSLRVFSKSTPFAVDAAVEGPLFLLLALLEGRLDADAFFFSRELTVTGDMEAMLAMRNALDDTGIDLTRDLAVFAGPFSGAATRAMVEIRKRVLKEKPPLWN</sequence>
<evidence type="ECO:0000313" key="2">
    <source>
        <dbReference type="EMBL" id="MBB4105632.1"/>
    </source>
</evidence>
<accession>A0A7W6K7V0</accession>
<dbReference type="RefSeq" id="WP_183795288.1">
    <property type="nucleotide sequence ID" value="NZ_JACIDU010000025.1"/>
</dbReference>
<evidence type="ECO:0000259" key="1">
    <source>
        <dbReference type="Pfam" id="PF02036"/>
    </source>
</evidence>
<gene>
    <name evidence="2" type="ORF">GGQ66_004219</name>
</gene>
<dbReference type="SUPFAM" id="SSF55718">
    <property type="entry name" value="SCP-like"/>
    <property type="match status" value="1"/>
</dbReference>
<dbReference type="InterPro" id="IPR036527">
    <property type="entry name" value="SCP2_sterol-bd_dom_sf"/>
</dbReference>
<comment type="caution">
    <text evidence="2">The sequence shown here is derived from an EMBL/GenBank/DDBJ whole genome shotgun (WGS) entry which is preliminary data.</text>
</comment>
<keyword evidence="3" id="KW-1185">Reference proteome</keyword>